<dbReference type="AlphaFoldDB" id="A0A392SY97"/>
<name>A0A392SY97_9FABA</name>
<dbReference type="Proteomes" id="UP000265520">
    <property type="component" value="Unassembled WGS sequence"/>
</dbReference>
<reference evidence="1 2" key="1">
    <citation type="journal article" date="2018" name="Front. Plant Sci.">
        <title>Red Clover (Trifolium pratense) and Zigzag Clover (T. medium) - A Picture of Genomic Similarities and Differences.</title>
        <authorList>
            <person name="Dluhosova J."/>
            <person name="Istvanek J."/>
            <person name="Nedelnik J."/>
            <person name="Repkova J."/>
        </authorList>
    </citation>
    <scope>NUCLEOTIDE SEQUENCE [LARGE SCALE GENOMIC DNA]</scope>
    <source>
        <strain evidence="2">cv. 10/8</strain>
        <tissue evidence="1">Leaf</tissue>
    </source>
</reference>
<comment type="caution">
    <text evidence="1">The sequence shown here is derived from an EMBL/GenBank/DDBJ whole genome shotgun (WGS) entry which is preliminary data.</text>
</comment>
<evidence type="ECO:0000313" key="1">
    <source>
        <dbReference type="EMBL" id="MCI53194.1"/>
    </source>
</evidence>
<keyword evidence="2" id="KW-1185">Reference proteome</keyword>
<sequence length="72" mass="7847">MAHHNSAAEIVLPTKPMDNAVRNNSQEIQVDIITEGDGRQSSDNSHTLCCRKRYSSCPPGRGSTAMSGPWSF</sequence>
<organism evidence="1 2">
    <name type="scientific">Trifolium medium</name>
    <dbReference type="NCBI Taxonomy" id="97028"/>
    <lineage>
        <taxon>Eukaryota</taxon>
        <taxon>Viridiplantae</taxon>
        <taxon>Streptophyta</taxon>
        <taxon>Embryophyta</taxon>
        <taxon>Tracheophyta</taxon>
        <taxon>Spermatophyta</taxon>
        <taxon>Magnoliopsida</taxon>
        <taxon>eudicotyledons</taxon>
        <taxon>Gunneridae</taxon>
        <taxon>Pentapetalae</taxon>
        <taxon>rosids</taxon>
        <taxon>fabids</taxon>
        <taxon>Fabales</taxon>
        <taxon>Fabaceae</taxon>
        <taxon>Papilionoideae</taxon>
        <taxon>50 kb inversion clade</taxon>
        <taxon>NPAAA clade</taxon>
        <taxon>Hologalegina</taxon>
        <taxon>IRL clade</taxon>
        <taxon>Trifolieae</taxon>
        <taxon>Trifolium</taxon>
    </lineage>
</organism>
<evidence type="ECO:0000313" key="2">
    <source>
        <dbReference type="Proteomes" id="UP000265520"/>
    </source>
</evidence>
<feature type="non-terminal residue" evidence="1">
    <location>
        <position position="72"/>
    </location>
</feature>
<proteinExistence type="predicted"/>
<accession>A0A392SY97</accession>
<dbReference type="EMBL" id="LXQA010459546">
    <property type="protein sequence ID" value="MCI53194.1"/>
    <property type="molecule type" value="Genomic_DNA"/>
</dbReference>
<protein>
    <submittedName>
        <fullName evidence="1">Uncharacterized protein</fullName>
    </submittedName>
</protein>